<name>A0A8B9QYH5_ANAPL</name>
<keyword evidence="5" id="KW-0677">Repeat</keyword>
<evidence type="ECO:0000256" key="3">
    <source>
        <dbReference type="ARBA" id="ARBA00022723"/>
    </source>
</evidence>
<keyword evidence="4" id="KW-0732">Signal</keyword>
<dbReference type="Pfam" id="PF07732">
    <property type="entry name" value="Cu-oxidase_3"/>
    <property type="match status" value="2"/>
</dbReference>
<feature type="domain" description="Plastocyanin-like" evidence="10">
    <location>
        <begin position="332"/>
        <end position="384"/>
    </location>
</feature>
<dbReference type="Pfam" id="PF07731">
    <property type="entry name" value="Cu-oxidase_2"/>
    <property type="match status" value="2"/>
</dbReference>
<evidence type="ECO:0000256" key="6">
    <source>
        <dbReference type="ARBA" id="ARBA00023002"/>
    </source>
</evidence>
<reference evidence="12" key="1">
    <citation type="submission" date="2019-08" db="EMBL/GenBank/DDBJ databases">
        <title>Three high-quality genomes provides insights into domestication of ducks.</title>
        <authorList>
            <person name="Hou Z.C."/>
            <person name="Zhu F."/>
            <person name="Yin Z.T."/>
            <person name="Zhang F."/>
        </authorList>
    </citation>
    <scope>NUCLEOTIDE SEQUENCE [LARGE SCALE GENOMIC DNA]</scope>
</reference>
<comment type="similarity">
    <text evidence="1">Belongs to the multicopper oxidase family.</text>
</comment>
<dbReference type="GO" id="GO:0005886">
    <property type="term" value="C:plasma membrane"/>
    <property type="evidence" value="ECO:0007669"/>
    <property type="project" value="TreeGrafter"/>
</dbReference>
<dbReference type="InterPro" id="IPR033138">
    <property type="entry name" value="Cu_oxidase_CS"/>
</dbReference>
<dbReference type="PANTHER" id="PTHR11709">
    <property type="entry name" value="MULTI-COPPER OXIDASE"/>
    <property type="match status" value="1"/>
</dbReference>
<dbReference type="FunFam" id="2.60.40.420:FF:000028">
    <property type="entry name" value="Ceruloplasmin"/>
    <property type="match status" value="1"/>
</dbReference>
<evidence type="ECO:0000256" key="4">
    <source>
        <dbReference type="ARBA" id="ARBA00022729"/>
    </source>
</evidence>
<dbReference type="InterPro" id="IPR011707">
    <property type="entry name" value="Cu-oxidase-like_N"/>
</dbReference>
<dbReference type="AlphaFoldDB" id="A0A8B9QYH5"/>
<evidence type="ECO:0000313" key="12">
    <source>
        <dbReference type="Ensembl" id="ENSAPLP00020003897.1"/>
    </source>
</evidence>
<keyword evidence="9" id="KW-0472">Membrane</keyword>
<dbReference type="GO" id="GO:0005507">
    <property type="term" value="F:copper ion binding"/>
    <property type="evidence" value="ECO:0007669"/>
    <property type="project" value="InterPro"/>
</dbReference>
<evidence type="ECO:0000259" key="10">
    <source>
        <dbReference type="Pfam" id="PF07731"/>
    </source>
</evidence>
<dbReference type="CDD" id="cd04222">
    <property type="entry name" value="CuRO_1_ceruloplasmin"/>
    <property type="match status" value="1"/>
</dbReference>
<organism evidence="12 13">
    <name type="scientific">Anas platyrhynchos</name>
    <name type="common">Mallard</name>
    <name type="synonym">Anas boschas</name>
    <dbReference type="NCBI Taxonomy" id="8839"/>
    <lineage>
        <taxon>Eukaryota</taxon>
        <taxon>Metazoa</taxon>
        <taxon>Chordata</taxon>
        <taxon>Craniata</taxon>
        <taxon>Vertebrata</taxon>
        <taxon>Euteleostomi</taxon>
        <taxon>Archelosauria</taxon>
        <taxon>Archosauria</taxon>
        <taxon>Dinosauria</taxon>
        <taxon>Saurischia</taxon>
        <taxon>Theropoda</taxon>
        <taxon>Coelurosauria</taxon>
        <taxon>Aves</taxon>
        <taxon>Neognathae</taxon>
        <taxon>Galloanserae</taxon>
        <taxon>Anseriformes</taxon>
        <taxon>Anatidae</taxon>
        <taxon>Anatinae</taxon>
        <taxon>Anas</taxon>
    </lineage>
</organism>
<dbReference type="InterPro" id="IPR045087">
    <property type="entry name" value="Cu-oxidase_fam"/>
</dbReference>
<protein>
    <recommendedName>
        <fullName evidence="2">ferroxidase</fullName>
        <ecNumber evidence="2">1.16.3.1</ecNumber>
    </recommendedName>
</protein>
<evidence type="ECO:0000256" key="2">
    <source>
        <dbReference type="ARBA" id="ARBA00013107"/>
    </source>
</evidence>
<dbReference type="GO" id="GO:0006826">
    <property type="term" value="P:iron ion transport"/>
    <property type="evidence" value="ECO:0007669"/>
    <property type="project" value="TreeGrafter"/>
</dbReference>
<dbReference type="PANTHER" id="PTHR11709:SF221">
    <property type="entry name" value="HEPHAESTIN"/>
    <property type="match status" value="1"/>
</dbReference>
<dbReference type="FunFam" id="2.60.40.420:FF:000075">
    <property type="entry name" value="hephaestin isoform X2"/>
    <property type="match status" value="1"/>
</dbReference>
<dbReference type="EC" id="1.16.3.1" evidence="2"/>
<evidence type="ECO:0000313" key="13">
    <source>
        <dbReference type="Proteomes" id="UP000694400"/>
    </source>
</evidence>
<reference evidence="12" key="2">
    <citation type="submission" date="2025-08" db="UniProtKB">
        <authorList>
            <consortium name="Ensembl"/>
        </authorList>
    </citation>
    <scope>IDENTIFICATION</scope>
</reference>
<feature type="domain" description="Plastocyanin-like" evidence="10">
    <location>
        <begin position="933"/>
        <end position="1034"/>
    </location>
</feature>
<keyword evidence="9" id="KW-1133">Transmembrane helix</keyword>
<dbReference type="InterPro" id="IPR002355">
    <property type="entry name" value="Cu_oxidase_Cu_BS"/>
</dbReference>
<dbReference type="GO" id="GO:0004322">
    <property type="term" value="F:ferroxidase activity"/>
    <property type="evidence" value="ECO:0007669"/>
    <property type="project" value="UniProtKB-EC"/>
</dbReference>
<dbReference type="InterPro" id="IPR008972">
    <property type="entry name" value="Cupredoxin"/>
</dbReference>
<dbReference type="InterPro" id="IPR011706">
    <property type="entry name" value="Cu-oxidase_C"/>
</dbReference>
<dbReference type="PROSITE" id="PS00080">
    <property type="entry name" value="MULTICOPPER_OXIDASE2"/>
    <property type="match status" value="1"/>
</dbReference>
<sequence length="1128" mass="127170">MIWDIGIGEKLITLNSTAYPPKYSLLATMELFWLLLFCIHLPTPTSAGGITRVYYLGIREVDWNYAPTGKNMFSNQSIAHSLRPQLFLQSGKDRVGSTYKKSVYKQYTDATYTTEIPKPGWLGFLGPIIRAEVGDTIKVHLKNFASRPYTIHPHGVFYEKDSEGSLYPDMSPQDQKKDDAVPPGGNYTYTWTVPEDHSPTADDPNCLTWIYHSHIDAPKDIASGLIGPLLTCKEGILTGTSQRRQDVDVDFFLMFSVVDENLSWYLDENIASFCTDPGSVDKEDEEFQETINGFVFGNLPMLTMCAGDHISWHLFGMGNEIDVHTAYFHGETLNIRGHRTDVASLFPATFVAADMIPSNPGRWLLSCQLNDHIEAGMGAFYEVRPCSQQALEPALKGKVRKYYIAAKEVQWDYGPSGHDQSSGKQLSEAGSPAEKFFKRSLYRIGGVYWKAKYVEYTDESFREEKQQSEEEKHLGILGPVIKAEVGDTILVTFFNKASWPFSIQPHGVSYGKAWEGMRYHDGLSQHGISVAPLQNFTYRWTVPKHVGPTSSDPPCLTWMYSSAVDPVKDSSSGLVGPLVICKPGTLDDNNKQKGIDKEFYLLFSVFDENLSWYLNANIKYYLRMEETSVKKDDGFEESNRMHAINGFMFGNLPGLDVCEGDNVSWHLLGLGSEADVHGAVFQGNTLQMNGMRKDSTSLFPHTFATAFMQPDNKGVFEIYCQTSNHYQAGMREHYSVSKCGKRDLAPELEWDYAPDRSWERERHSHSTESYADIFLSNENGLLGSRYKKAVYRDILLLSPGPFLAAEVGEILNVVFKNNATRPYSIHAHGVLERQTGQPQVANPGDIVTYQWEIPERSVKVKQKNGLIGPLKVCRKGALQTDGLRKDIKREFALLFLVFDENQSWYLEENVQRYSKGNHKDINLLDERFVESNKMHAINGRLYANLPGLTMLQGEWVNWYLLGMGQEIDVHTVHFHAETFIYKNGKSYRADVVDLFPGTFEMVEMLAGNPGTWLLHCHVSDHIHAGMEILFEVLPKPEPVLQVLNYDEVTPPENVDESQKVRLFGAKLPVGQVEAAVICLAVAGLVLLLIAAVLLGVVINLERQKKLRRNRRSILDDGFKLMSQKNSAL</sequence>
<dbReference type="FunFam" id="2.60.40.420:FF:000094">
    <property type="entry name" value="Hephaestin"/>
    <property type="match status" value="1"/>
</dbReference>
<evidence type="ECO:0000256" key="8">
    <source>
        <dbReference type="ARBA" id="ARBA00023180"/>
    </source>
</evidence>
<feature type="domain" description="Plastocyanin-like" evidence="11">
    <location>
        <begin position="476"/>
        <end position="580"/>
    </location>
</feature>
<dbReference type="Proteomes" id="UP000694400">
    <property type="component" value="Chromosome 11"/>
</dbReference>
<proteinExistence type="inferred from homology"/>
<keyword evidence="8" id="KW-0325">Glycoprotein</keyword>
<accession>A0A8B9QYH5</accession>
<dbReference type="PROSITE" id="PS00079">
    <property type="entry name" value="MULTICOPPER_OXIDASE1"/>
    <property type="match status" value="2"/>
</dbReference>
<keyword evidence="7" id="KW-1015">Disulfide bond</keyword>
<dbReference type="FunFam" id="2.60.40.420:FF:000009">
    <property type="entry name" value="Ceruloplasmin"/>
    <property type="match status" value="1"/>
</dbReference>
<keyword evidence="9" id="KW-0812">Transmembrane</keyword>
<evidence type="ECO:0000256" key="7">
    <source>
        <dbReference type="ARBA" id="ARBA00023157"/>
    </source>
</evidence>
<reference evidence="12" key="3">
    <citation type="submission" date="2025-09" db="UniProtKB">
        <authorList>
            <consortium name="Ensembl"/>
        </authorList>
    </citation>
    <scope>IDENTIFICATION</scope>
</reference>
<evidence type="ECO:0000256" key="9">
    <source>
        <dbReference type="SAM" id="Phobius"/>
    </source>
</evidence>
<evidence type="ECO:0000256" key="5">
    <source>
        <dbReference type="ARBA" id="ARBA00022737"/>
    </source>
</evidence>
<feature type="domain" description="Plastocyanin-like" evidence="11">
    <location>
        <begin position="124"/>
        <end position="230"/>
    </location>
</feature>
<evidence type="ECO:0000256" key="1">
    <source>
        <dbReference type="ARBA" id="ARBA00010609"/>
    </source>
</evidence>
<feature type="transmembrane region" description="Helical" evidence="9">
    <location>
        <begin position="1074"/>
        <end position="1100"/>
    </location>
</feature>
<dbReference type="Gene3D" id="2.60.40.420">
    <property type="entry name" value="Cupredoxins - blue copper proteins"/>
    <property type="match status" value="4"/>
</dbReference>
<evidence type="ECO:0000259" key="11">
    <source>
        <dbReference type="Pfam" id="PF07732"/>
    </source>
</evidence>
<keyword evidence="3" id="KW-0479">Metal-binding</keyword>
<keyword evidence="6" id="KW-0560">Oxidoreductase</keyword>
<dbReference type="SUPFAM" id="SSF49503">
    <property type="entry name" value="Cupredoxins"/>
    <property type="match status" value="6"/>
</dbReference>
<dbReference type="Ensembl" id="ENSAPLT00020004192.1">
    <property type="protein sequence ID" value="ENSAPLP00020003897.1"/>
    <property type="gene ID" value="ENSAPLG00020002837.1"/>
</dbReference>